<dbReference type="GO" id="GO:0009264">
    <property type="term" value="P:deoxyribonucleotide catabolic process"/>
    <property type="evidence" value="ECO:0007669"/>
    <property type="project" value="InterPro"/>
</dbReference>
<dbReference type="AlphaFoldDB" id="A0A1M6N950"/>
<evidence type="ECO:0000313" key="4">
    <source>
        <dbReference type="Proteomes" id="UP000184536"/>
    </source>
</evidence>
<dbReference type="OrthoDB" id="573782at2"/>
<evidence type="ECO:0000313" key="3">
    <source>
        <dbReference type="EMBL" id="SHJ92164.1"/>
    </source>
</evidence>
<feature type="active site" description="Nucleophile" evidence="2">
    <location>
        <position position="13"/>
    </location>
</feature>
<feature type="active site" description="Proton donor" evidence="2">
    <location>
        <position position="15"/>
    </location>
</feature>
<comment type="similarity">
    <text evidence="1">Belongs to the 5'(3')-deoxyribonucleotidase family.</text>
</comment>
<dbReference type="STRING" id="1121919.SAMN02745975_03232"/>
<sequence>MFEEKKTVRIMLDLDGVLANFTKIFLETAHDMFQTPLVPSVNHWNYSEAGIGLTKEMTRQVWECVLQRENLWEKLEPIAEEEDLALLREMVGDPNYEFYAITARPQTPGRPVILQCCNWLEKHVCRGISVIPRRDKVKICKGLDIDYAIDDSPVFVQELLEGGINIYLQDQPYNQELTGVTRIYRLKEFLEIIQEEQQIIAAEVG</sequence>
<proteinExistence type="inferred from homology"/>
<dbReference type="InterPro" id="IPR010708">
    <property type="entry name" value="5'(3')-deoxyribonucleotidase"/>
</dbReference>
<dbReference type="Proteomes" id="UP000184536">
    <property type="component" value="Unassembled WGS sequence"/>
</dbReference>
<dbReference type="InterPro" id="IPR052419">
    <property type="entry name" value="5_3-deoxyribonucleotidase-like"/>
</dbReference>
<dbReference type="EMBL" id="FQZV01000053">
    <property type="protein sequence ID" value="SHJ92164.1"/>
    <property type="molecule type" value="Genomic_DNA"/>
</dbReference>
<dbReference type="Pfam" id="PF06941">
    <property type="entry name" value="NT5C"/>
    <property type="match status" value="1"/>
</dbReference>
<dbReference type="InterPro" id="IPR036412">
    <property type="entry name" value="HAD-like_sf"/>
</dbReference>
<name>A0A1M6N950_9FIRM</name>
<dbReference type="RefSeq" id="WP_110942245.1">
    <property type="nucleotide sequence ID" value="NZ_FQZV01000053.1"/>
</dbReference>
<evidence type="ECO:0000256" key="2">
    <source>
        <dbReference type="PIRSR" id="PIRSR610708-1"/>
    </source>
</evidence>
<protein>
    <submittedName>
        <fullName evidence="3">5' nucleotidase, deoxy (Pyrimidine), type C protein (NT5C)</fullName>
    </submittedName>
</protein>
<accession>A0A1M6N950</accession>
<gene>
    <name evidence="3" type="ORF">SAMN02745975_03232</name>
</gene>
<dbReference type="PANTHER" id="PTHR35134:SF2">
    <property type="entry name" value="NUCLEOTIDASE YQFW-RELATED"/>
    <property type="match status" value="1"/>
</dbReference>
<organism evidence="3 4">
    <name type="scientific">Geosporobacter subterraneus DSM 17957</name>
    <dbReference type="NCBI Taxonomy" id="1121919"/>
    <lineage>
        <taxon>Bacteria</taxon>
        <taxon>Bacillati</taxon>
        <taxon>Bacillota</taxon>
        <taxon>Clostridia</taxon>
        <taxon>Peptostreptococcales</taxon>
        <taxon>Thermotaleaceae</taxon>
        <taxon>Geosporobacter</taxon>
    </lineage>
</organism>
<evidence type="ECO:0000256" key="1">
    <source>
        <dbReference type="ARBA" id="ARBA00009589"/>
    </source>
</evidence>
<keyword evidence="4" id="KW-1185">Reference proteome</keyword>
<dbReference type="SUPFAM" id="SSF56784">
    <property type="entry name" value="HAD-like"/>
    <property type="match status" value="1"/>
</dbReference>
<dbReference type="Gene3D" id="3.40.50.1000">
    <property type="entry name" value="HAD superfamily/HAD-like"/>
    <property type="match status" value="1"/>
</dbReference>
<dbReference type="InterPro" id="IPR023214">
    <property type="entry name" value="HAD_sf"/>
</dbReference>
<dbReference type="GO" id="GO:0008253">
    <property type="term" value="F:5'-nucleotidase activity"/>
    <property type="evidence" value="ECO:0007669"/>
    <property type="project" value="InterPro"/>
</dbReference>
<dbReference type="PANTHER" id="PTHR35134">
    <property type="entry name" value="NUCLEOTIDASE YQFW-RELATED"/>
    <property type="match status" value="1"/>
</dbReference>
<reference evidence="4" key="1">
    <citation type="submission" date="2016-11" db="EMBL/GenBank/DDBJ databases">
        <authorList>
            <person name="Varghese N."/>
            <person name="Submissions S."/>
        </authorList>
    </citation>
    <scope>NUCLEOTIDE SEQUENCE [LARGE SCALE GENOMIC DNA]</scope>
    <source>
        <strain evidence="4">DSM 17957</strain>
    </source>
</reference>